<protein>
    <submittedName>
        <fullName evidence="2">Uncharacterized protein</fullName>
    </submittedName>
</protein>
<dbReference type="EMBL" id="LVLJ01003929">
    <property type="protein sequence ID" value="OAE19098.1"/>
    <property type="molecule type" value="Genomic_DNA"/>
</dbReference>
<reference evidence="2" key="1">
    <citation type="submission" date="2016-03" db="EMBL/GenBank/DDBJ databases">
        <title>Mechanisms controlling the formation of the plant cell surface in tip-growing cells are functionally conserved among land plants.</title>
        <authorList>
            <person name="Honkanen S."/>
            <person name="Jones V.A."/>
            <person name="Morieri G."/>
            <person name="Champion C."/>
            <person name="Hetherington A.J."/>
            <person name="Kelly S."/>
            <person name="Saint-Marcoux D."/>
            <person name="Proust H."/>
            <person name="Prescott H."/>
            <person name="Dolan L."/>
        </authorList>
    </citation>
    <scope>NUCLEOTIDE SEQUENCE [LARGE SCALE GENOMIC DNA]</scope>
    <source>
        <tissue evidence="2">Whole gametophyte</tissue>
    </source>
</reference>
<dbReference type="AlphaFoldDB" id="A0A176VDU1"/>
<proteinExistence type="predicted"/>
<gene>
    <name evidence="2" type="ORF">AXG93_2062s1090</name>
</gene>
<dbReference type="Proteomes" id="UP000077202">
    <property type="component" value="Unassembled WGS sequence"/>
</dbReference>
<feature type="signal peptide" evidence="1">
    <location>
        <begin position="1"/>
        <end position="18"/>
    </location>
</feature>
<evidence type="ECO:0000313" key="2">
    <source>
        <dbReference type="EMBL" id="OAE19098.1"/>
    </source>
</evidence>
<keyword evidence="3" id="KW-1185">Reference proteome</keyword>
<organism evidence="2 3">
    <name type="scientific">Marchantia polymorpha subsp. ruderalis</name>
    <dbReference type="NCBI Taxonomy" id="1480154"/>
    <lineage>
        <taxon>Eukaryota</taxon>
        <taxon>Viridiplantae</taxon>
        <taxon>Streptophyta</taxon>
        <taxon>Embryophyta</taxon>
        <taxon>Marchantiophyta</taxon>
        <taxon>Marchantiopsida</taxon>
        <taxon>Marchantiidae</taxon>
        <taxon>Marchantiales</taxon>
        <taxon>Marchantiaceae</taxon>
        <taxon>Marchantia</taxon>
    </lineage>
</organism>
<evidence type="ECO:0000313" key="3">
    <source>
        <dbReference type="Proteomes" id="UP000077202"/>
    </source>
</evidence>
<keyword evidence="1" id="KW-0732">Signal</keyword>
<feature type="chain" id="PRO_5008051720" evidence="1">
    <location>
        <begin position="19"/>
        <end position="314"/>
    </location>
</feature>
<name>A0A176VDU1_MARPO</name>
<accession>A0A176VDU1</accession>
<sequence>MGITSLSLSCSMIYVVFCLHCKSSPLTNSDLSTAAIHTAVEYVRRYFKFPPFRTILIRRGVTRRKICIVDEKSAIDIRASVQRVDAQVLWQQRPRKWEDTCAEVGSLQEHLLSWSSGPRRGILQAQAGLVSGGTIISERLLCWQLDSPNAKAWQKPFEFESQARDGYGRTPGLSRLGSPEATGSDLPYGLGHASFKGPVEMIVQCIGLLFDRTWHGAGKHYSGSLQNADAATLPDAMEAWIYAGILPKEKLTPEIVEGLAFDREIREVDLKGKFDGFSKVVKHDSLPPSPLQIAGLSSFTLAAVLGGPLERPIM</sequence>
<evidence type="ECO:0000256" key="1">
    <source>
        <dbReference type="SAM" id="SignalP"/>
    </source>
</evidence>
<comment type="caution">
    <text evidence="2">The sequence shown here is derived from an EMBL/GenBank/DDBJ whole genome shotgun (WGS) entry which is preliminary data.</text>
</comment>